<evidence type="ECO:0000259" key="2">
    <source>
        <dbReference type="Pfam" id="PF13569"/>
    </source>
</evidence>
<dbReference type="AlphaFoldDB" id="A0A1Y0EP22"/>
<dbReference type="Pfam" id="PF13569">
    <property type="entry name" value="DUF4132"/>
    <property type="match status" value="1"/>
</dbReference>
<protein>
    <recommendedName>
        <fullName evidence="2">DUF4132 domain-containing protein</fullName>
    </recommendedName>
</protein>
<dbReference type="EMBL" id="CP021455">
    <property type="protein sequence ID" value="ARU05069.1"/>
    <property type="molecule type" value="Genomic_DNA"/>
</dbReference>
<dbReference type="KEGG" id="cser:CCO03_10535"/>
<evidence type="ECO:0000313" key="3">
    <source>
        <dbReference type="EMBL" id="ARU05069.1"/>
    </source>
</evidence>
<dbReference type="OrthoDB" id="8859114at2"/>
<keyword evidence="4" id="KW-1185">Reference proteome</keyword>
<dbReference type="RefSeq" id="WP_087280850.1">
    <property type="nucleotide sequence ID" value="NZ_CP021455.1"/>
</dbReference>
<feature type="domain" description="DUF4132" evidence="2">
    <location>
        <begin position="533"/>
        <end position="723"/>
    </location>
</feature>
<proteinExistence type="predicted"/>
<evidence type="ECO:0000313" key="4">
    <source>
        <dbReference type="Proteomes" id="UP000196138"/>
    </source>
</evidence>
<accession>A0A1Y0EP22</accession>
<dbReference type="Proteomes" id="UP000196138">
    <property type="component" value="Chromosome"/>
</dbReference>
<gene>
    <name evidence="3" type="ORF">CCO03_10535</name>
</gene>
<reference evidence="3 4" key="1">
    <citation type="submission" date="2017-05" db="EMBL/GenBank/DDBJ databases">
        <authorList>
            <person name="Song R."/>
            <person name="Chenine A.L."/>
            <person name="Ruprecht R.M."/>
        </authorList>
    </citation>
    <scope>NUCLEOTIDE SEQUENCE [LARGE SCALE GENOMIC DNA]</scope>
    <source>
        <strain evidence="3 4">DSM 26136</strain>
    </source>
</reference>
<feature type="region of interest" description="Disordered" evidence="1">
    <location>
        <begin position="1"/>
        <end position="37"/>
    </location>
</feature>
<evidence type="ECO:0000256" key="1">
    <source>
        <dbReference type="SAM" id="MobiDB-lite"/>
    </source>
</evidence>
<dbReference type="InterPro" id="IPR025406">
    <property type="entry name" value="DUF4132"/>
</dbReference>
<sequence length="799" mass="86795">MDMQSAPQRPEFPIDPVAWLENPPWRQPTPKTKPRASKAAKALHLTDVPPLAPQLRWSEVFEAAAAQALETGSEVEQLAALGVDLADFQDEDQVELVPLRQALAARDADAVAQTLRELNEKISPYWARQPLQEFDGDGRDWLKLGDLAAPLWNRLAARYVHAGAAAFVPALGLAGLPAMEAWCARSLASAIDLALCMASEPLARSAGLAVVSGKAHAIHGKAWLKAWPEYAAAAHLPDALCGKGKAQTVARTVLLWLVDEGLRESVLAGAQRLEALGHAGALQATHELLADDPLLRYPTRVGELPEFWPQLAAHAPQWVQGGTLSSPALQTLGEMLSFPAGAGRYAGLALVREACTPESLAAFAWALMQAWEADRANRSVSSWRPREPGAELLKPTAKYDWAFWALGVLGNDQTARDLAKCARVWPTEGLSARAGTALEILAEMGTDVALGEIAAIAERVKSRPLKLKAQEMMRKIGLMRGLSAQDLEDRLVPTLGLNTKGERVLDFGPRQFLLRLDEQLKPQLRALEDGRPGARVAKLPAVGARDDAALASAATAAYKAVAKQTKAIGASHIKRLEKAMREQRRWTPDDFQVVYVQHPVLRQIAARVIWGLYAPAQPGGPARPLAAFRVAADGELLQADEAPLVWPDVPVKVGVVHPLQLDAATLAAFGQVFVDYELLQPFEQLGRQVARDLTAEQAVAAVLAWDGKALEPLRVLGLDARGWDNWRDSGFICSYQRSLPGQRQVTLDLEPGVALFSPRDSGAQTLHLRLTQQGQPQDWRELDPITLAELLRDLEHIGG</sequence>
<name>A0A1Y0EP22_9BURK</name>
<organism evidence="3 4">
    <name type="scientific">Comamonas serinivorans</name>
    <dbReference type="NCBI Taxonomy" id="1082851"/>
    <lineage>
        <taxon>Bacteria</taxon>
        <taxon>Pseudomonadati</taxon>
        <taxon>Pseudomonadota</taxon>
        <taxon>Betaproteobacteria</taxon>
        <taxon>Burkholderiales</taxon>
        <taxon>Comamonadaceae</taxon>
        <taxon>Comamonas</taxon>
    </lineage>
</organism>